<feature type="compositionally biased region" description="Polar residues" evidence="7">
    <location>
        <begin position="956"/>
        <end position="966"/>
    </location>
</feature>
<feature type="compositionally biased region" description="Polar residues" evidence="7">
    <location>
        <begin position="1333"/>
        <end position="1346"/>
    </location>
</feature>
<feature type="region of interest" description="Disordered" evidence="7">
    <location>
        <begin position="89"/>
        <end position="119"/>
    </location>
</feature>
<accession>A0ABQ9NZV5</accession>
<keyword evidence="4" id="KW-0779">Telomere</keyword>
<feature type="region of interest" description="Disordered" evidence="7">
    <location>
        <begin position="1037"/>
        <end position="1137"/>
    </location>
</feature>
<name>A0ABQ9NZV5_9PEZI</name>
<evidence type="ECO:0000256" key="5">
    <source>
        <dbReference type="ARBA" id="ARBA00023242"/>
    </source>
</evidence>
<evidence type="ECO:0000256" key="6">
    <source>
        <dbReference type="ARBA" id="ARBA00023306"/>
    </source>
</evidence>
<evidence type="ECO:0000256" key="3">
    <source>
        <dbReference type="ARBA" id="ARBA00022454"/>
    </source>
</evidence>
<dbReference type="Pfam" id="PF12231">
    <property type="entry name" value="Rif1_N"/>
    <property type="match status" value="1"/>
</dbReference>
<feature type="region of interest" description="Disordered" evidence="7">
    <location>
        <begin position="1"/>
        <end position="22"/>
    </location>
</feature>
<keyword evidence="3" id="KW-0158">Chromosome</keyword>
<dbReference type="InterPro" id="IPR016024">
    <property type="entry name" value="ARM-type_fold"/>
</dbReference>
<evidence type="ECO:0000313" key="9">
    <source>
        <dbReference type="EMBL" id="KAJ9667278.1"/>
    </source>
</evidence>
<proteinExistence type="predicted"/>
<evidence type="ECO:0000256" key="1">
    <source>
        <dbReference type="ARBA" id="ARBA00004123"/>
    </source>
</evidence>
<dbReference type="Proteomes" id="UP001172684">
    <property type="component" value="Unassembled WGS sequence"/>
</dbReference>
<dbReference type="InterPro" id="IPR022031">
    <property type="entry name" value="Rif1_N"/>
</dbReference>
<keyword evidence="10" id="KW-1185">Reference proteome</keyword>
<reference evidence="9" key="1">
    <citation type="submission" date="2022-10" db="EMBL/GenBank/DDBJ databases">
        <title>Culturing micro-colonial fungi from biological soil crusts in the Mojave desert and describing Neophaeococcomyces mojavensis, and introducing the new genera and species Taxawa tesnikishii.</title>
        <authorList>
            <person name="Kurbessoian T."/>
            <person name="Stajich J.E."/>
        </authorList>
    </citation>
    <scope>NUCLEOTIDE SEQUENCE</scope>
    <source>
        <strain evidence="9">TK_1</strain>
    </source>
</reference>
<dbReference type="PANTHER" id="PTHR22928:SF3">
    <property type="entry name" value="TELOMERE-ASSOCIATED PROTEIN RIF1"/>
    <property type="match status" value="1"/>
</dbReference>
<dbReference type="EMBL" id="JAPDRL010000013">
    <property type="protein sequence ID" value="KAJ9667278.1"/>
    <property type="molecule type" value="Genomic_DNA"/>
</dbReference>
<keyword evidence="6" id="KW-0131">Cell cycle</keyword>
<feature type="region of interest" description="Disordered" evidence="7">
    <location>
        <begin position="52"/>
        <end position="77"/>
    </location>
</feature>
<organism evidence="9 10">
    <name type="scientific">Coniosporium apollinis</name>
    <dbReference type="NCBI Taxonomy" id="61459"/>
    <lineage>
        <taxon>Eukaryota</taxon>
        <taxon>Fungi</taxon>
        <taxon>Dikarya</taxon>
        <taxon>Ascomycota</taxon>
        <taxon>Pezizomycotina</taxon>
        <taxon>Dothideomycetes</taxon>
        <taxon>Dothideomycetes incertae sedis</taxon>
        <taxon>Coniosporium</taxon>
    </lineage>
</organism>
<sequence>MLASLPARPPTPPKNDRKVDSGDVSDALEFLEDSFEVENAATIGKLLVVGSTVDTPEDSPSSSAEPGNADSSKRSKRVGFSPWTHYHKASTALQATPPSREPKPLKSILKPRTPSSAVQNTMFSPKTRMFCSARKFNTFEEMLEAVIAQLGWDSREARLDAYMTLLAGLKAFADTLNVGGFQDQISCLAQSIKRDGKTKNTSTDPIDTQLCGQALKLLAALLRIPPLAASFNTDFCRYTLEQSISALVDPTTPKSIIISLLTVLAYQNFGPKILTTDRVERLLSALQDLESRVKGNSIIGGRLFLYRRLVEQSRSVMLAKISDWIEHVFHGMLSSVKDVRTHAIETGVVAGTRLGSSSRASQAVIDLLDRESEDGVTYGNFMVSRLKKVLDTKMAKRDQDAIAEASDSQSVPRIWTVVFLFHKGRRQSLQSWHPLKTWLELIQACFNHSDPHTKAQAVIAWNRLVYVVLPGPSTDRHLLQTLRHPVVSHLDRARHAQRPQRARKAAMSIYSNLLYYAFRPQSSREQLDLCWDEYVFQVLIKIVNTKEADFACRILAALAGSQARTWNEERATVAASVTLEELPRVDPTWVRQHTAAILGLIGPCLNNATWDSDSSAESSVRKLWISFMDSLGEAGRKEVKASMELKQTIADVVNLLHQIWTVYPSSLGGRTAQEAEWMSRFEFLVRTAIEKLGAMHFADNVLARTPNEDFEAAPTPSHRSRRTTLQSPVLHLLSLISTRSFSDLDEASYLSLSRSILVPCLEVKATVLQKVKLLKECAAVFPSPEEGVKSRPNQWLYRLVAELAESVVSGSQLNHSPATKEALQALRDVVEIQLASSPDEVGPAVDVTKPPASPAPRRIPRLIVPQPAISSPTRRMGSPANAGVSPLRLTPRSRLRHEDSQVQFVAIESSPPREPESQLLTEHQKEVKAKQLEGTAMFRNIGSSPLKQSEAPPRTPNRSFMMSSEASVPRGTWDGANTPLASPLPAGAIERFLDSSPTPSSARKRVQILSDATVEDLAVGSDSAVALQAVADEQNEIQEAAPGELGDSDDDDGDLNAWTDPPSSPPQMQDPSNNDDSIVARCAAAADQDEAQDPTLKEIDPEASSEGDDLDGATDAFEETTTAVSDPEPELDEIPSSVADIQSTAQLAGEMQAYAKRSPAGNDATPAQATTHYAKANSPVQAPGILPPASGSTTVEVEEEDLEDLYRSVLHVPAVQPSKLPQSSDGSVSRAENSFIYHESTDNIAATRAQGEPTEASHVSPAHSSLANKETPRNNKKRKSTTPSSSKGAKRQKKQSPLKRLLTSALSQITGRRTEEEREDDDILDEIAVASQPAESTTSWSFSSNIKLEPGTSPRKTMEPHPALPSTVVPELSHAPNPSSPTSQPSGSASKPSKKRPRRSATASERAPSISAGNETVIEDTPVPRKRRRTASVNRTTTSRSTAPDASAITRSLPRTLSHVEIPSSRPSSRLETTQDSDEHDVEEPTYADGEPVGGAAASDIDTRPKAEPKSIIARLRQIAADLRDAMLGSQEERELDDVLFEVRQNVHEAGRRTRGP</sequence>
<dbReference type="SUPFAM" id="SSF48371">
    <property type="entry name" value="ARM repeat"/>
    <property type="match status" value="1"/>
</dbReference>
<feature type="compositionally biased region" description="Basic residues" evidence="7">
    <location>
        <begin position="1288"/>
        <end position="1297"/>
    </location>
</feature>
<feature type="compositionally biased region" description="Polar residues" evidence="7">
    <location>
        <begin position="1431"/>
        <end position="1455"/>
    </location>
</feature>
<evidence type="ECO:0000256" key="7">
    <source>
        <dbReference type="SAM" id="MobiDB-lite"/>
    </source>
</evidence>
<feature type="compositionally biased region" description="Acidic residues" evidence="7">
    <location>
        <begin position="1101"/>
        <end position="1118"/>
    </location>
</feature>
<protein>
    <recommendedName>
        <fullName evidence="8">Telomere-associated protein Rif1 N-terminal domain-containing protein</fullName>
    </recommendedName>
</protein>
<evidence type="ECO:0000259" key="8">
    <source>
        <dbReference type="Pfam" id="PF12231"/>
    </source>
</evidence>
<feature type="compositionally biased region" description="Polar residues" evidence="7">
    <location>
        <begin position="1465"/>
        <end position="1474"/>
    </location>
</feature>
<comment type="subcellular location">
    <subcellularLocation>
        <location evidence="2">Chromosome</location>
        <location evidence="2">Telomere</location>
    </subcellularLocation>
    <subcellularLocation>
        <location evidence="1">Nucleus</location>
    </subcellularLocation>
</comment>
<evidence type="ECO:0000256" key="2">
    <source>
        <dbReference type="ARBA" id="ARBA00004574"/>
    </source>
</evidence>
<feature type="compositionally biased region" description="Polar residues" evidence="7">
    <location>
        <begin position="1219"/>
        <end position="1232"/>
    </location>
</feature>
<feature type="compositionally biased region" description="Acidic residues" evidence="7">
    <location>
        <begin position="1475"/>
        <end position="1486"/>
    </location>
</feature>
<comment type="caution">
    <text evidence="9">The sequence shown here is derived from an EMBL/GenBank/DDBJ whole genome shotgun (WGS) entry which is preliminary data.</text>
</comment>
<evidence type="ECO:0000313" key="10">
    <source>
        <dbReference type="Proteomes" id="UP001172684"/>
    </source>
</evidence>
<feature type="domain" description="Telomere-associated protein Rif1 N-terminal" evidence="8">
    <location>
        <begin position="152"/>
        <end position="535"/>
    </location>
</feature>
<feature type="compositionally biased region" description="Polar residues" evidence="7">
    <location>
        <begin position="52"/>
        <end position="65"/>
    </location>
</feature>
<keyword evidence="5" id="KW-0539">Nucleus</keyword>
<feature type="region of interest" description="Disordered" evidence="7">
    <location>
        <begin position="943"/>
        <end position="978"/>
    </location>
</feature>
<gene>
    <name evidence="9" type="ORF">H2201_002479</name>
</gene>
<evidence type="ECO:0000256" key="4">
    <source>
        <dbReference type="ARBA" id="ARBA00022895"/>
    </source>
</evidence>
<feature type="region of interest" description="Disordered" evidence="7">
    <location>
        <begin position="1149"/>
        <end position="1506"/>
    </location>
</feature>
<dbReference type="PANTHER" id="PTHR22928">
    <property type="entry name" value="TELOMERE-ASSOCIATED PROTEIN RIF1"/>
    <property type="match status" value="1"/>
</dbReference>
<feature type="compositionally biased region" description="Low complexity" evidence="7">
    <location>
        <begin position="1376"/>
        <end position="1390"/>
    </location>
</feature>